<reference evidence="2 3" key="1">
    <citation type="journal article" date="2020" name="Genes (Basel)">
        <title>Comparative Genomics of Two New HF1-like Haloviruses.</title>
        <authorList>
            <person name="Dyall-Smith M."/>
            <person name="Tang S.L."/>
            <person name="Russ B."/>
            <person name="Chiang P.W."/>
            <person name="Pfeiffer F."/>
        </authorList>
    </citation>
    <scope>NUCLEOTIDE SEQUENCE [LARGE SCALE GENOMIC DNA]</scope>
</reference>
<keyword evidence="3" id="KW-1185">Reference proteome</keyword>
<organism evidence="2 3">
    <name type="scientific">Halorubrum virus Serpecor1</name>
    <dbReference type="NCBI Taxonomy" id="2721757"/>
    <lineage>
        <taxon>Viruses</taxon>
        <taxon>Duplodnaviria</taxon>
        <taxon>Heunggongvirae</taxon>
        <taxon>Uroviricota</taxon>
        <taxon>Caudoviricetes</taxon>
        <taxon>Thumleimavirales</taxon>
        <taxon>Hafunaviridae</taxon>
        <taxon>Haloferacalesvirus</taxon>
        <taxon>Haloferacalesvirus serpentinense</taxon>
        <taxon>Haloferacalesvirus Serpecor1</taxon>
    </lineage>
</organism>
<protein>
    <submittedName>
        <fullName evidence="2">Uncharacterized protein</fullName>
    </submittedName>
</protein>
<accession>A0A6G9RWA8</accession>
<evidence type="ECO:0000256" key="1">
    <source>
        <dbReference type="SAM" id="MobiDB-lite"/>
    </source>
</evidence>
<dbReference type="Proteomes" id="UP000501054">
    <property type="component" value="Segment"/>
</dbReference>
<evidence type="ECO:0000313" key="2">
    <source>
        <dbReference type="EMBL" id="QIR31267.1"/>
    </source>
</evidence>
<feature type="region of interest" description="Disordered" evidence="1">
    <location>
        <begin position="1"/>
        <end position="21"/>
    </location>
</feature>
<gene>
    <name evidence="2" type="ORF">HrrSp1_530</name>
</gene>
<proteinExistence type="predicted"/>
<dbReference type="EMBL" id="MN901521">
    <property type="protein sequence ID" value="QIR31267.1"/>
    <property type="molecule type" value="Genomic_DNA"/>
</dbReference>
<sequence length="124" mass="13841">MSTTTSTSDSTSTEEPTTEEVDYDVLEERILDELPERFRELSHIRIGNDGDVQMLLIPFHPYVDSSGDPCSHLVMNSERKTMEEFGFKFAFSTLTGKGVGVKFWFEAVSEEALIGGEVEDPVNG</sequence>
<evidence type="ECO:0000313" key="3">
    <source>
        <dbReference type="Proteomes" id="UP000501054"/>
    </source>
</evidence>
<feature type="compositionally biased region" description="Low complexity" evidence="1">
    <location>
        <begin position="1"/>
        <end position="15"/>
    </location>
</feature>
<name>A0A6G9RWA8_9CAUD</name>